<proteinExistence type="predicted"/>
<evidence type="ECO:0008006" key="4">
    <source>
        <dbReference type="Google" id="ProtNLM"/>
    </source>
</evidence>
<comment type="caution">
    <text evidence="2">The sequence shown here is derived from an EMBL/GenBank/DDBJ whole genome shotgun (WGS) entry which is preliminary data.</text>
</comment>
<dbReference type="PANTHER" id="PTHR11439">
    <property type="entry name" value="GAG-POL-RELATED RETROTRANSPOSON"/>
    <property type="match status" value="1"/>
</dbReference>
<name>A0AAV0G9X8_9ASTE</name>
<keyword evidence="1" id="KW-0812">Transmembrane</keyword>
<sequence>MKLNYLSIFRSPWRTTSWGKLGAKPTNAPMILNVQLTHGDMPFEDPKRYRRLVVKLNYVAVIHPYTVYSVSVVSQYMLSPTVDHWNVVEHIFCYLKVTPG</sequence>
<evidence type="ECO:0000313" key="3">
    <source>
        <dbReference type="Proteomes" id="UP001152523"/>
    </source>
</evidence>
<reference evidence="2" key="1">
    <citation type="submission" date="2022-07" db="EMBL/GenBank/DDBJ databases">
        <authorList>
            <person name="Macas J."/>
            <person name="Novak P."/>
            <person name="Neumann P."/>
        </authorList>
    </citation>
    <scope>NUCLEOTIDE SEQUENCE</scope>
</reference>
<organism evidence="2 3">
    <name type="scientific">Cuscuta epithymum</name>
    <dbReference type="NCBI Taxonomy" id="186058"/>
    <lineage>
        <taxon>Eukaryota</taxon>
        <taxon>Viridiplantae</taxon>
        <taxon>Streptophyta</taxon>
        <taxon>Embryophyta</taxon>
        <taxon>Tracheophyta</taxon>
        <taxon>Spermatophyta</taxon>
        <taxon>Magnoliopsida</taxon>
        <taxon>eudicotyledons</taxon>
        <taxon>Gunneridae</taxon>
        <taxon>Pentapetalae</taxon>
        <taxon>asterids</taxon>
        <taxon>lamiids</taxon>
        <taxon>Solanales</taxon>
        <taxon>Convolvulaceae</taxon>
        <taxon>Cuscuteae</taxon>
        <taxon>Cuscuta</taxon>
        <taxon>Cuscuta subgen. Cuscuta</taxon>
    </lineage>
</organism>
<dbReference type="AlphaFoldDB" id="A0AAV0G9X8"/>
<keyword evidence="1" id="KW-1133">Transmembrane helix</keyword>
<dbReference type="PANTHER" id="PTHR11439:SF467">
    <property type="entry name" value="INTEGRASE CATALYTIC DOMAIN-CONTAINING PROTEIN"/>
    <property type="match status" value="1"/>
</dbReference>
<dbReference type="Proteomes" id="UP001152523">
    <property type="component" value="Unassembled WGS sequence"/>
</dbReference>
<gene>
    <name evidence="2" type="ORF">CEPIT_LOCUS41725</name>
</gene>
<dbReference type="EMBL" id="CAMAPF010001071">
    <property type="protein sequence ID" value="CAH9144801.1"/>
    <property type="molecule type" value="Genomic_DNA"/>
</dbReference>
<evidence type="ECO:0000313" key="2">
    <source>
        <dbReference type="EMBL" id="CAH9144801.1"/>
    </source>
</evidence>
<keyword evidence="3" id="KW-1185">Reference proteome</keyword>
<accession>A0AAV0G9X8</accession>
<feature type="transmembrane region" description="Helical" evidence="1">
    <location>
        <begin position="56"/>
        <end position="78"/>
    </location>
</feature>
<evidence type="ECO:0000256" key="1">
    <source>
        <dbReference type="SAM" id="Phobius"/>
    </source>
</evidence>
<protein>
    <recommendedName>
        <fullName evidence="4">Mitochondrial protein</fullName>
    </recommendedName>
</protein>
<keyword evidence="1" id="KW-0472">Membrane</keyword>